<evidence type="ECO:0000313" key="3">
    <source>
        <dbReference type="Proteomes" id="UP000038009"/>
    </source>
</evidence>
<proteinExistence type="predicted"/>
<accession>A0A0N1IHC8</accession>
<dbReference type="AlphaFoldDB" id="A0A0N1IHC8"/>
<name>A0A0N1IHC8_LEPSE</name>
<feature type="compositionally biased region" description="Polar residues" evidence="1">
    <location>
        <begin position="1061"/>
        <end position="1074"/>
    </location>
</feature>
<dbReference type="EMBL" id="LJSK01000339">
    <property type="protein sequence ID" value="KPI83682.1"/>
    <property type="molecule type" value="Genomic_DNA"/>
</dbReference>
<feature type="region of interest" description="Disordered" evidence="1">
    <location>
        <begin position="850"/>
        <end position="870"/>
    </location>
</feature>
<comment type="caution">
    <text evidence="2">The sequence shown here is derived from an EMBL/GenBank/DDBJ whole genome shotgun (WGS) entry which is preliminary data.</text>
</comment>
<reference evidence="2 3" key="1">
    <citation type="journal article" date="2015" name="PLoS Pathog.">
        <title>Leptomonas seymouri: Adaptations to the Dixenous Life Cycle Analyzed by Genome Sequencing, Transcriptome Profiling and Co-infection with Leishmania donovani.</title>
        <authorList>
            <person name="Kraeva N."/>
            <person name="Butenko A."/>
            <person name="Hlavacova J."/>
            <person name="Kostygov A."/>
            <person name="Myskova J."/>
            <person name="Grybchuk D."/>
            <person name="Lestinova T."/>
            <person name="Votypka J."/>
            <person name="Volf P."/>
            <person name="Opperdoes F."/>
            <person name="Flegontov P."/>
            <person name="Lukes J."/>
            <person name="Yurchenko V."/>
        </authorList>
    </citation>
    <scope>NUCLEOTIDE SEQUENCE [LARGE SCALE GENOMIC DNA]</scope>
    <source>
        <strain evidence="2 3">ATCC 30220</strain>
    </source>
</reference>
<gene>
    <name evidence="2" type="ORF">ABL78_7276</name>
</gene>
<dbReference type="OrthoDB" id="273463at2759"/>
<feature type="region of interest" description="Disordered" evidence="1">
    <location>
        <begin position="1025"/>
        <end position="1076"/>
    </location>
</feature>
<dbReference type="OMA" id="WTSWPMR"/>
<protein>
    <submittedName>
        <fullName evidence="2">Uncharacterized protein</fullName>
    </submittedName>
</protein>
<evidence type="ECO:0000256" key="1">
    <source>
        <dbReference type="SAM" id="MobiDB-lite"/>
    </source>
</evidence>
<organism evidence="2 3">
    <name type="scientific">Leptomonas seymouri</name>
    <dbReference type="NCBI Taxonomy" id="5684"/>
    <lineage>
        <taxon>Eukaryota</taxon>
        <taxon>Discoba</taxon>
        <taxon>Euglenozoa</taxon>
        <taxon>Kinetoplastea</taxon>
        <taxon>Metakinetoplastina</taxon>
        <taxon>Trypanosomatida</taxon>
        <taxon>Trypanosomatidae</taxon>
        <taxon>Leishmaniinae</taxon>
        <taxon>Leptomonas</taxon>
    </lineage>
</organism>
<evidence type="ECO:0000313" key="2">
    <source>
        <dbReference type="EMBL" id="KPI83682.1"/>
    </source>
</evidence>
<keyword evidence="3" id="KW-1185">Reference proteome</keyword>
<sequence length="1186" mass="126090">MTWVQVECSSGSRYAAPSHGRPLPNFSGAARLFQPPLGLRKLQTFDLMKLNGSVDLESDCNDGINATVLVDQRDLGRHLGITTVIVGCEEEVAEDEIIDASPPSAHARRASGGLQRLMERVFGILVNTNDHGIATLLDALCTRSPFLLTTEAASRASTVLEDDGGPLVSPALQQERAQLPKGEAGINDNGKASNHRFLQHLTQGGVAASSHQEKTSSLQLLPSSSLAVALKSQKEVARNKETRTAAPSQPLSFAAAMRRQSLLFFVEHNVVPLSMLSSHVQVVEPVEQQREPAASPSVQNGMPGYVNVAGRIDTSATPNTSSAVPADRFLNSLAQRVCSAPPKHSSTLTNSQLICTSPLRRRPGKALEKNAAWTAVAQTAEESGQLLLLLFWRLFVNQPLGPTDAVQMERILFKEMWDAEAPSGLSSSLVPMMAAYSPSGLLIASASFRRSLGHEEFMLLSAAAVDCLARFTRPSPPSSRAANGKGPARYADVFRWTSWPMRLGERTLRAQELISEAQIVDVLLLTIGDALAVCMCFPRVSRSDAAEVSPAVAAALSLDGVQQLLERTVASVSDSDSTSRQGSPLLLPLLSTSLMDSLVYACTHSTMPFNPVFHDALFVATAVEEALGSMHLDNGLLSSSLLYAANTEVREVVADELRRLLQGQTGQPIMSAPHRFSSAQQLQRHTWPSNPPEAALNSAVVHPVTAVDTKSRSVLHTLFACLPLQNRRSSRRRAAQPSANRDYMAESRKQTEAHIRRLEGLNAQAPSTHAPFIGCQQSSVSRSSAILALPLDCMMCYVAALVTRNELGALRRVHELGLHSFFYLQQNVVPCLKGKSAKASPSGLCGVRAAPGNGVGGDSRRGKATPSSSCHDSPRFGISFARLCLQQPQCPSAILPDEWANVEGMQDGQGGELAFIEDPTLTLRLSIQTPSTGERSAHAHKALVPAVVTVLPCWSILHVTPMEPLVESSHSSGDAKGGDADSLDDSLSSVADTDGVLGSCPASLHDDAQLLTSFSFVLRQKLHRRTTSMHPSAATATMGGGGGGRAGAPASNPSLPPPQSAPSTLTPPASTSLAPTWMLPESEGKHRVSGTAWADVSVVISICGDIEDEGASALLRALQQHSLSKAKKATADATVSGGWAAVSADGDPVECEYAAGAAPHMRELIREVLLCQEVALLLLEAASCGL</sequence>
<feature type="region of interest" description="Disordered" evidence="1">
    <location>
        <begin position="966"/>
        <end position="987"/>
    </location>
</feature>
<dbReference type="Proteomes" id="UP000038009">
    <property type="component" value="Unassembled WGS sequence"/>
</dbReference>
<dbReference type="VEuPathDB" id="TriTrypDB:Lsey_0339_0050"/>